<feature type="compositionally biased region" description="Pro residues" evidence="1">
    <location>
        <begin position="128"/>
        <end position="137"/>
    </location>
</feature>
<accession>A0A438DD96</accession>
<feature type="compositionally biased region" description="Basic and acidic residues" evidence="1">
    <location>
        <begin position="83"/>
        <end position="112"/>
    </location>
</feature>
<comment type="caution">
    <text evidence="2">The sequence shown here is derived from an EMBL/GenBank/DDBJ whole genome shotgun (WGS) entry which is preliminary data.</text>
</comment>
<proteinExistence type="predicted"/>
<feature type="region of interest" description="Disordered" evidence="1">
    <location>
        <begin position="57"/>
        <end position="212"/>
    </location>
</feature>
<sequence length="212" mass="23640">MLVGNGLWVFFLWPRSCCCLAWWFSPPAHLVITLSIPPSRSHHQSISLRWRNHLQNTSHPLNLPRERSPSQNTKPPTPIGKPPKGEKPPPEHKPTPFEKPPKGEKPLPEHKPPTPVGKPPKGEKPLPENKPPTPVGKPPKGEKPPHYGHNPGHPPAENAEDSYKPPWKIKPPSTPAKKQPTPGKKLPTSPHKPPPQTSFSHPSQLSDFDQYE</sequence>
<dbReference type="PANTHER" id="PTHR34629">
    <property type="entry name" value="PROLINE-RICH EXTENSIN-LIKE PROTEIN EPR1"/>
    <property type="match status" value="1"/>
</dbReference>
<evidence type="ECO:0000256" key="1">
    <source>
        <dbReference type="SAM" id="MobiDB-lite"/>
    </source>
</evidence>
<organism evidence="2 4">
    <name type="scientific">Vitis vinifera</name>
    <name type="common">Grape</name>
    <dbReference type="NCBI Taxonomy" id="29760"/>
    <lineage>
        <taxon>Eukaryota</taxon>
        <taxon>Viridiplantae</taxon>
        <taxon>Streptophyta</taxon>
        <taxon>Embryophyta</taxon>
        <taxon>Tracheophyta</taxon>
        <taxon>Spermatophyta</taxon>
        <taxon>Magnoliopsida</taxon>
        <taxon>eudicotyledons</taxon>
        <taxon>Gunneridae</taxon>
        <taxon>Pentapetalae</taxon>
        <taxon>rosids</taxon>
        <taxon>Vitales</taxon>
        <taxon>Vitaceae</taxon>
        <taxon>Viteae</taxon>
        <taxon>Vitis</taxon>
    </lineage>
</organism>
<dbReference type="PANTHER" id="PTHR34629:SF1">
    <property type="entry name" value="PROLINE-RICH EXTENSIN-LIKE PROTEIN EPR1"/>
    <property type="match status" value="1"/>
</dbReference>
<dbReference type="AlphaFoldDB" id="A0A438DD96"/>
<gene>
    <name evidence="3" type="ORF">CK203_065050</name>
    <name evidence="2" type="ORF">CK203_098888</name>
</gene>
<feature type="compositionally biased region" description="Polar residues" evidence="1">
    <location>
        <begin position="197"/>
        <end position="212"/>
    </location>
</feature>
<dbReference type="InterPro" id="IPR051308">
    <property type="entry name" value="Proline-rich_CW_protein"/>
</dbReference>
<dbReference type="Proteomes" id="UP000288805">
    <property type="component" value="Unassembled WGS sequence"/>
</dbReference>
<protein>
    <recommendedName>
        <fullName evidence="5">Proline-rich 33 kDa extensin-related protein</fullName>
    </recommendedName>
</protein>
<reference evidence="2 4" key="1">
    <citation type="journal article" date="2018" name="PLoS Genet.">
        <title>Population sequencing reveals clonal diversity and ancestral inbreeding in the grapevine cultivar Chardonnay.</title>
        <authorList>
            <person name="Roach M.J."/>
            <person name="Johnson D.L."/>
            <person name="Bohlmann J."/>
            <person name="van Vuuren H.J."/>
            <person name="Jones S.J."/>
            <person name="Pretorius I.S."/>
            <person name="Schmidt S.A."/>
            <person name="Borneman A.R."/>
        </authorList>
    </citation>
    <scope>NUCLEOTIDE SEQUENCE [LARGE SCALE GENOMIC DNA]</scope>
    <source>
        <strain evidence="4">cv. Chardonnay</strain>
        <strain evidence="2">I10V1</strain>
        <tissue evidence="2">Leaf</tissue>
    </source>
</reference>
<evidence type="ECO:0000313" key="4">
    <source>
        <dbReference type="Proteomes" id="UP000288805"/>
    </source>
</evidence>
<dbReference type="EMBL" id="QGNW01000552">
    <property type="protein sequence ID" value="RVW68048.1"/>
    <property type="molecule type" value="Genomic_DNA"/>
</dbReference>
<evidence type="ECO:0000313" key="2">
    <source>
        <dbReference type="EMBL" id="RVW33408.1"/>
    </source>
</evidence>
<name>A0A438DD96_VITVI</name>
<evidence type="ECO:0000313" key="3">
    <source>
        <dbReference type="EMBL" id="RVW68048.1"/>
    </source>
</evidence>
<dbReference type="EMBL" id="QGNW01001679">
    <property type="protein sequence ID" value="RVW33408.1"/>
    <property type="molecule type" value="Genomic_DNA"/>
</dbReference>
<evidence type="ECO:0008006" key="5">
    <source>
        <dbReference type="Google" id="ProtNLM"/>
    </source>
</evidence>